<proteinExistence type="predicted"/>
<reference evidence="2" key="1">
    <citation type="submission" date="2016-11" db="UniProtKB">
        <authorList>
            <consortium name="WormBaseParasite"/>
        </authorList>
    </citation>
    <scope>IDENTIFICATION</scope>
</reference>
<evidence type="ECO:0000313" key="2">
    <source>
        <dbReference type="WBParaSite" id="Hba_20126"/>
    </source>
</evidence>
<dbReference type="WBParaSite" id="Hba_20126">
    <property type="protein sequence ID" value="Hba_20126"/>
    <property type="gene ID" value="Hba_20126"/>
</dbReference>
<name>A0A1I7XS22_HETBA</name>
<sequence>MSGVFEEEADIQVGVVVKPITGHWRCVDQRQLCETGKKETIPRLNPSVWKAVTHKDHEDTNIRYITHVVYDNRNLPEEHSNENIADVRSDARRLTTLFDDSLEIVENKMDIKRKSVKERTNMYDLDGISGFKSLHTFDEIPK</sequence>
<organism evidence="1 2">
    <name type="scientific">Heterorhabditis bacteriophora</name>
    <name type="common">Entomopathogenic nematode worm</name>
    <dbReference type="NCBI Taxonomy" id="37862"/>
    <lineage>
        <taxon>Eukaryota</taxon>
        <taxon>Metazoa</taxon>
        <taxon>Ecdysozoa</taxon>
        <taxon>Nematoda</taxon>
        <taxon>Chromadorea</taxon>
        <taxon>Rhabditida</taxon>
        <taxon>Rhabditina</taxon>
        <taxon>Rhabditomorpha</taxon>
        <taxon>Strongyloidea</taxon>
        <taxon>Heterorhabditidae</taxon>
        <taxon>Heterorhabditis</taxon>
    </lineage>
</organism>
<dbReference type="Proteomes" id="UP000095283">
    <property type="component" value="Unplaced"/>
</dbReference>
<accession>A0A1I7XS22</accession>
<protein>
    <submittedName>
        <fullName evidence="2">SURF1-like protein</fullName>
    </submittedName>
</protein>
<dbReference type="AlphaFoldDB" id="A0A1I7XS22"/>
<keyword evidence="1" id="KW-1185">Reference proteome</keyword>
<evidence type="ECO:0000313" key="1">
    <source>
        <dbReference type="Proteomes" id="UP000095283"/>
    </source>
</evidence>